<feature type="transmembrane region" description="Helical" evidence="1">
    <location>
        <begin position="22"/>
        <end position="42"/>
    </location>
</feature>
<comment type="caution">
    <text evidence="2">The sequence shown here is derived from an EMBL/GenBank/DDBJ whole genome shotgun (WGS) entry which is preliminary data.</text>
</comment>
<evidence type="ECO:0000313" key="2">
    <source>
        <dbReference type="EMBL" id="KRN58147.1"/>
    </source>
</evidence>
<feature type="transmembrane region" description="Helical" evidence="1">
    <location>
        <begin position="73"/>
        <end position="90"/>
    </location>
</feature>
<keyword evidence="1" id="KW-0812">Transmembrane</keyword>
<evidence type="ECO:0000256" key="1">
    <source>
        <dbReference type="SAM" id="Phobius"/>
    </source>
</evidence>
<dbReference type="STRING" id="396268.IV45_GL000590"/>
<dbReference type="PATRIC" id="fig|396268.3.peg.598"/>
<organism evidence="2 3">
    <name type="scientific">Limosilactobacillus secaliphilus</name>
    <dbReference type="NCBI Taxonomy" id="396268"/>
    <lineage>
        <taxon>Bacteria</taxon>
        <taxon>Bacillati</taxon>
        <taxon>Bacillota</taxon>
        <taxon>Bacilli</taxon>
        <taxon>Lactobacillales</taxon>
        <taxon>Lactobacillaceae</taxon>
        <taxon>Limosilactobacillus</taxon>
    </lineage>
</organism>
<proteinExistence type="predicted"/>
<name>A0A0R2HZ65_9LACO</name>
<feature type="transmembrane region" description="Helical" evidence="1">
    <location>
        <begin position="157"/>
        <end position="176"/>
    </location>
</feature>
<keyword evidence="1" id="KW-0472">Membrane</keyword>
<feature type="transmembrane region" description="Helical" evidence="1">
    <location>
        <begin position="120"/>
        <end position="145"/>
    </location>
</feature>
<feature type="transmembrane region" description="Helical" evidence="1">
    <location>
        <begin position="320"/>
        <end position="344"/>
    </location>
</feature>
<gene>
    <name evidence="2" type="ORF">IV45_GL000590</name>
</gene>
<dbReference type="AlphaFoldDB" id="A0A0R2HZ65"/>
<feature type="transmembrane region" description="Helical" evidence="1">
    <location>
        <begin position="236"/>
        <end position="255"/>
    </location>
</feature>
<keyword evidence="3" id="KW-1185">Reference proteome</keyword>
<dbReference type="RefSeq" id="WP_057741299.1">
    <property type="nucleotide sequence ID" value="NZ_JQBW01000010.1"/>
</dbReference>
<dbReference type="OrthoDB" id="2085113at2"/>
<reference evidence="2 3" key="1">
    <citation type="journal article" date="2015" name="Genome Announc.">
        <title>Expanding the biotechnology potential of lactobacilli through comparative genomics of 213 strains and associated genera.</title>
        <authorList>
            <person name="Sun Z."/>
            <person name="Harris H.M."/>
            <person name="McCann A."/>
            <person name="Guo C."/>
            <person name="Argimon S."/>
            <person name="Zhang W."/>
            <person name="Yang X."/>
            <person name="Jeffery I.B."/>
            <person name="Cooney J.C."/>
            <person name="Kagawa T.F."/>
            <person name="Liu W."/>
            <person name="Song Y."/>
            <person name="Salvetti E."/>
            <person name="Wrobel A."/>
            <person name="Rasinkangas P."/>
            <person name="Parkhill J."/>
            <person name="Rea M.C."/>
            <person name="O'Sullivan O."/>
            <person name="Ritari J."/>
            <person name="Douillard F.P."/>
            <person name="Paul Ross R."/>
            <person name="Yang R."/>
            <person name="Briner A.E."/>
            <person name="Felis G.E."/>
            <person name="de Vos W.M."/>
            <person name="Barrangou R."/>
            <person name="Klaenhammer T.R."/>
            <person name="Caufield P.W."/>
            <person name="Cui Y."/>
            <person name="Zhang H."/>
            <person name="O'Toole P.W."/>
        </authorList>
    </citation>
    <scope>NUCLEOTIDE SEQUENCE [LARGE SCALE GENOMIC DNA]</scope>
    <source>
        <strain evidence="2 3">DSM 17896</strain>
    </source>
</reference>
<accession>A0A0R2HZ65</accession>
<sequence length="399" mass="46103">MASKIKNKWQAIMNAEITGEDLYLFAFGVVLFVSFIINTTFMSYLVVKYLNYITYLMVGILLIKMVTFDHYRWWQLLILFAIFGLSVISWRHSKITSLMIMTAFVIAARGVDFHKVINSYLWINGCLLVTIFIYSLFGIIVNLTYYRNHIPRFALGIDYPTDLAAYAFYFLLAWVYKNYQSLHKQEYFLIILMDAALFIITNARLDVLLILLTLICVYISKLAYNQHPLASNVVKAYWGLDMILPYAYFLVSWFYSKENHLLRHLNDALSGRLSLGKQGLDEYGCTLLGQHIKERGWGGVNGAKMFHRNPWKYFFIDSSYLRLLLIFGVIIGLLVILCIVVISLRSTLQGQYLMPTILLLVTISSMIDQHLVEITFNPFLIALLARNVDTRIGGKIDEE</sequence>
<evidence type="ECO:0000313" key="3">
    <source>
        <dbReference type="Proteomes" id="UP000050934"/>
    </source>
</evidence>
<feature type="transmembrane region" description="Helical" evidence="1">
    <location>
        <begin position="49"/>
        <end position="67"/>
    </location>
</feature>
<protein>
    <submittedName>
        <fullName evidence="2">Membrane protein</fullName>
    </submittedName>
</protein>
<keyword evidence="1" id="KW-1133">Transmembrane helix</keyword>
<dbReference type="EMBL" id="JQBW01000010">
    <property type="protein sequence ID" value="KRN58147.1"/>
    <property type="molecule type" value="Genomic_DNA"/>
</dbReference>
<dbReference type="Proteomes" id="UP000050934">
    <property type="component" value="Unassembled WGS sequence"/>
</dbReference>